<dbReference type="InterPro" id="IPR011519">
    <property type="entry name" value="UnbV_ASPIC"/>
</dbReference>
<dbReference type="InterPro" id="IPR028994">
    <property type="entry name" value="Integrin_alpha_N"/>
</dbReference>
<keyword evidence="1" id="KW-0732">Signal</keyword>
<comment type="caution">
    <text evidence="3">The sequence shown here is derived from an EMBL/GenBank/DDBJ whole genome shotgun (WGS) entry which is preliminary data.</text>
</comment>
<dbReference type="RefSeq" id="WP_349242004.1">
    <property type="nucleotide sequence ID" value="NZ_JAVTTO010000004.1"/>
</dbReference>
<dbReference type="SUPFAM" id="SSF69318">
    <property type="entry name" value="Integrin alpha N-terminal domain"/>
    <property type="match status" value="2"/>
</dbReference>
<protein>
    <submittedName>
        <fullName evidence="3">VCBS repeat-containing protein</fullName>
    </submittedName>
</protein>
<dbReference type="InterPro" id="IPR027039">
    <property type="entry name" value="Crtac1"/>
</dbReference>
<dbReference type="Pfam" id="PF07593">
    <property type="entry name" value="UnbV_ASPIC"/>
    <property type="match status" value="1"/>
</dbReference>
<accession>A0ABU3LGK8</accession>
<reference evidence="3 4" key="1">
    <citation type="submission" date="2023-09" db="EMBL/GenBank/DDBJ databases">
        <title>Novel taxa isolated from Blanes Bay.</title>
        <authorList>
            <person name="Rey-Velasco X."/>
            <person name="Lucena T."/>
        </authorList>
    </citation>
    <scope>NUCLEOTIDE SEQUENCE [LARGE SCALE GENOMIC DNA]</scope>
    <source>
        <strain evidence="3 4">S356</strain>
    </source>
</reference>
<evidence type="ECO:0000256" key="1">
    <source>
        <dbReference type="ARBA" id="ARBA00022729"/>
    </source>
</evidence>
<evidence type="ECO:0000313" key="3">
    <source>
        <dbReference type="EMBL" id="MDT7832743.1"/>
    </source>
</evidence>
<feature type="domain" description="ASPIC/UnbV" evidence="2">
    <location>
        <begin position="519"/>
        <end position="584"/>
    </location>
</feature>
<evidence type="ECO:0000313" key="4">
    <source>
        <dbReference type="Proteomes" id="UP001257277"/>
    </source>
</evidence>
<evidence type="ECO:0000259" key="2">
    <source>
        <dbReference type="Pfam" id="PF07593"/>
    </source>
</evidence>
<keyword evidence="4" id="KW-1185">Reference proteome</keyword>
<name>A0ABU3LGK8_9FLAO</name>
<dbReference type="Pfam" id="PF13517">
    <property type="entry name" value="FG-GAP_3"/>
    <property type="match status" value="5"/>
</dbReference>
<dbReference type="Proteomes" id="UP001257277">
    <property type="component" value="Unassembled WGS sequence"/>
</dbReference>
<dbReference type="EMBL" id="JAVTTO010000004">
    <property type="protein sequence ID" value="MDT7832743.1"/>
    <property type="molecule type" value="Genomic_DNA"/>
</dbReference>
<proteinExistence type="predicted"/>
<gene>
    <name evidence="3" type="ORF">RQM59_10160</name>
</gene>
<dbReference type="Gene3D" id="2.130.10.130">
    <property type="entry name" value="Integrin alpha, N-terminal"/>
    <property type="match status" value="3"/>
</dbReference>
<dbReference type="PANTHER" id="PTHR16026">
    <property type="entry name" value="CARTILAGE ACIDIC PROTEIN 1"/>
    <property type="match status" value="1"/>
</dbReference>
<dbReference type="InterPro" id="IPR013517">
    <property type="entry name" value="FG-GAP"/>
</dbReference>
<sequence length="1080" mass="121043">MRKWYLTPILLIFLCLGCAKDSQNAGYLFKELSADKTGIDFKNNLTEDVNHSIINYIYYYNGAGVAAGDVNNDGLSDLYFVSNQGKNKLYLNKGNLQFEDISENANIGGASSWNTGATMIDINNDGYLDIYVCAVSGLLDFKGHNELFVNNGDGTFTEKAKEYGLDFKGYSTQSYFFDYDKDNDLDVYIVNHAVHTTSTHGPASARNKRMPLVGDVLLQNNNGKFTDVSNSANIYGGVNGYGLSASIADYNNDGWDDIYVCNDFHEDDYYYINNQDGTFSEKLSESFSTISRFSMGSDAADLNGDGYQDIVTLDMLPSDEKVLKESEGDDAMFNQQERLRKLGYKDQYSRNMLQINNSGDYFYEAAFLNGIADTDWSWAPLVADFDNDGHQDLFISNGILRRPNDLDFKKYVASTFKTKGVKRGLAWLYKSINEMPSGKVSNEIFKGNSKKLANKTGTWIEKKPSLSNGAIYLDLDQDGDLDLVTNNLNDYPSILENTTNNTKNHIAIKLDYVPGNKEGIGSKVMIYNNGKIQLKQLFKSRGFLSSIDNQLHFGLDTISSIDSLKIIWPNNTYQKIIAPEINKSIVIRYNEDNPNYGYDLNNENQKYTIEKELIHFKHIEDNYNDFNHERLIPYKVSTLGPAMAIGDVDNNGFDDVFIGNGSGEKAALFLNNGTNFSKAIDVGVENDALFEDNDAQFFDADNDGDLDLYVASGINSLRNKNYEVDRLYINNNGILKRSTDQIPANNFNTSTIAAYDYDNDGDEDLFVGNLSDPNNYGLNAPSYILVNDGNGNFTKDPDFTLFSKVSSATWQDINSDGIKDLLVSAEWDTPKLYMNTKGSLKPIDSPKNLNGLWQAITSYDIDGDGDKDILLGNWGLNTKLNPNPKAPLRMYHSDFDANGRYETILAYAVNNKYYPLNSKDELASQMNVVNKRFVNHKTFAMQPIETVLTKYGVDNATLYEVHTLASGYIENNNGNFDQFIKFPQDFQLAPINSFSKINIDNKEKILLSGNSLKVNTYHGAYKALKGLVVNTLKDYKPVSKIGLHPFNGQIKKTATIKMKEDNVLLVLSNNDSLKVYTSKK</sequence>
<organism evidence="3 4">
    <name type="scientific">Asprobacillus argus</name>
    <dbReference type="NCBI Taxonomy" id="3076534"/>
    <lineage>
        <taxon>Bacteria</taxon>
        <taxon>Pseudomonadati</taxon>
        <taxon>Bacteroidota</taxon>
        <taxon>Flavobacteriia</taxon>
        <taxon>Flavobacteriales</taxon>
        <taxon>Flavobacteriaceae</taxon>
        <taxon>Asprobacillus</taxon>
    </lineage>
</organism>
<dbReference type="PANTHER" id="PTHR16026:SF0">
    <property type="entry name" value="CARTILAGE ACIDIC PROTEIN 1"/>
    <property type="match status" value="1"/>
</dbReference>